<dbReference type="PANTHER" id="PTHR21192:SF2">
    <property type="entry name" value="NADH DEHYDROGENASE [UBIQUINONE] 1 ALPHA SUBCOMPLEX ASSEMBLY FACTOR 3"/>
    <property type="match status" value="1"/>
</dbReference>
<comment type="caution">
    <text evidence="1">The sequence shown here is derived from an EMBL/GenBank/DDBJ whole genome shotgun (WGS) entry which is preliminary data.</text>
</comment>
<accession>A0A1X3D333</accession>
<dbReference type="GeneID" id="94580383"/>
<dbReference type="EMBL" id="MTBO01000038">
    <property type="protein sequence ID" value="OSI14308.1"/>
    <property type="molecule type" value="Genomic_DNA"/>
</dbReference>
<dbReference type="InterPro" id="IPR007523">
    <property type="entry name" value="NDUFAF3/AAMDC"/>
</dbReference>
<dbReference type="STRING" id="194197.BWD09_10785"/>
<sequence length="124" mass="13123">MLIEETRPEGQAAVTAYAPGRIEIDGQVYTQAVVLAGGHIGSPAKAEPAGLSAEDFFQTASEHGGLPEVVLVGTGEKQVFLHPKTAARLAAEGVGLECMSTASACRTFMILQSEGRKVWAWLWP</sequence>
<gene>
    <name evidence="1" type="ORF">BWD09_10785</name>
</gene>
<dbReference type="Gene3D" id="3.40.1230.10">
    <property type="entry name" value="MTH938-like"/>
    <property type="match status" value="1"/>
</dbReference>
<dbReference type="OrthoDB" id="9800373at2"/>
<proteinExistence type="predicted"/>
<evidence type="ECO:0000313" key="1">
    <source>
        <dbReference type="EMBL" id="OSI14308.1"/>
    </source>
</evidence>
<keyword evidence="2" id="KW-1185">Reference proteome</keyword>
<protein>
    <submittedName>
        <fullName evidence="1">Rod shape-determining protein RodA</fullName>
    </submittedName>
</protein>
<dbReference type="Pfam" id="PF04430">
    <property type="entry name" value="DUF498"/>
    <property type="match status" value="1"/>
</dbReference>
<dbReference type="PANTHER" id="PTHR21192">
    <property type="entry name" value="NUCLEAR PROTEIN E3-3"/>
    <property type="match status" value="1"/>
</dbReference>
<dbReference type="AlphaFoldDB" id="A0A1X3D333"/>
<dbReference type="SUPFAM" id="SSF64076">
    <property type="entry name" value="MTH938-like"/>
    <property type="match status" value="1"/>
</dbReference>
<name>A0A1X3D333_9NEIS</name>
<evidence type="ECO:0000313" key="2">
    <source>
        <dbReference type="Proteomes" id="UP000193118"/>
    </source>
</evidence>
<dbReference type="RefSeq" id="WP_085366818.1">
    <property type="nucleotide sequence ID" value="NZ_CAUJPZ010000053.1"/>
</dbReference>
<dbReference type="Proteomes" id="UP000193118">
    <property type="component" value="Unassembled WGS sequence"/>
</dbReference>
<reference evidence="2" key="1">
    <citation type="submission" date="2017-01" db="EMBL/GenBank/DDBJ databases">
        <authorList>
            <person name="Wolfgang W.J."/>
            <person name="Cole J."/>
            <person name="Wroblewski D."/>
            <person name="Mcginnis J."/>
            <person name="Musser K.A."/>
        </authorList>
    </citation>
    <scope>NUCLEOTIDE SEQUENCE [LARGE SCALE GENOMIC DNA]</scope>
    <source>
        <strain evidence="2">DSM 19151</strain>
    </source>
</reference>
<organism evidence="1 2">
    <name type="scientific">Neisseria dentiae</name>
    <dbReference type="NCBI Taxonomy" id="194197"/>
    <lineage>
        <taxon>Bacteria</taxon>
        <taxon>Pseudomonadati</taxon>
        <taxon>Pseudomonadota</taxon>
        <taxon>Betaproteobacteria</taxon>
        <taxon>Neisseriales</taxon>
        <taxon>Neisseriaceae</taxon>
        <taxon>Neisseria</taxon>
    </lineage>
</organism>
<dbReference type="InterPro" id="IPR036748">
    <property type="entry name" value="MTH938-like_sf"/>
</dbReference>